<evidence type="ECO:0000256" key="3">
    <source>
        <dbReference type="ARBA" id="ARBA00023080"/>
    </source>
</evidence>
<dbReference type="NCBIfam" id="TIGR00576">
    <property type="entry name" value="dut"/>
    <property type="match status" value="1"/>
</dbReference>
<dbReference type="InterPro" id="IPR036157">
    <property type="entry name" value="dUTPase-like_sf"/>
</dbReference>
<dbReference type="InterPro" id="IPR008181">
    <property type="entry name" value="dUTPase"/>
</dbReference>
<evidence type="ECO:0000313" key="8">
    <source>
        <dbReference type="EMBL" id="QQP89705.1"/>
    </source>
</evidence>
<keyword evidence="2 5" id="KW-0378">Hydrolase</keyword>
<feature type="region of interest" description="Disordered" evidence="6">
    <location>
        <begin position="148"/>
        <end position="169"/>
    </location>
</feature>
<dbReference type="PANTHER" id="PTHR11241:SF0">
    <property type="entry name" value="DEOXYURIDINE 5'-TRIPHOSPHATE NUCLEOTIDOHYDROLASE"/>
    <property type="match status" value="1"/>
</dbReference>
<dbReference type="PANTHER" id="PTHR11241">
    <property type="entry name" value="DEOXYURIDINE 5'-TRIPHOSPHATE NUCLEOTIDOHYDROLASE"/>
    <property type="match status" value="1"/>
</dbReference>
<dbReference type="Pfam" id="PF00692">
    <property type="entry name" value="dUTPase"/>
    <property type="match status" value="1"/>
</dbReference>
<evidence type="ECO:0000256" key="5">
    <source>
        <dbReference type="HAMAP-Rule" id="MF_00116"/>
    </source>
</evidence>
<keyword evidence="3 5" id="KW-0546">Nucleotide metabolism</keyword>
<protein>
    <recommendedName>
        <fullName evidence="5">Deoxyuridine 5'-triphosphate nucleotidohydrolase</fullName>
        <shortName evidence="5">dUTPase</shortName>
        <ecNumber evidence="5">3.6.1.23</ecNumber>
    </recommendedName>
    <alternativeName>
        <fullName evidence="5">dUTP pyrophosphatase</fullName>
    </alternativeName>
</protein>
<keyword evidence="9" id="KW-1185">Reference proteome</keyword>
<feature type="binding site" evidence="5">
    <location>
        <begin position="78"/>
        <end position="80"/>
    </location>
    <ligand>
        <name>substrate</name>
    </ligand>
</feature>
<name>A0ABX7B7H4_9PROT</name>
<accession>A0ABX7B7H4</accession>
<dbReference type="RefSeq" id="WP_201076265.1">
    <property type="nucleotide sequence ID" value="NZ_CP067420.1"/>
</dbReference>
<dbReference type="GO" id="GO:0004170">
    <property type="term" value="F:dUTP diphosphatase activity"/>
    <property type="evidence" value="ECO:0007669"/>
    <property type="project" value="UniProtKB-EC"/>
</dbReference>
<dbReference type="Proteomes" id="UP000595197">
    <property type="component" value="Chromosome"/>
</dbReference>
<keyword evidence="5" id="KW-0479">Metal-binding</keyword>
<dbReference type="HAMAP" id="MF_00116">
    <property type="entry name" value="dUTPase_bact"/>
    <property type="match status" value="1"/>
</dbReference>
<dbReference type="InterPro" id="IPR033704">
    <property type="entry name" value="dUTPase_trimeric"/>
</dbReference>
<evidence type="ECO:0000259" key="7">
    <source>
        <dbReference type="Pfam" id="PF00692"/>
    </source>
</evidence>
<feature type="compositionally biased region" description="Gly residues" evidence="6">
    <location>
        <begin position="149"/>
        <end position="169"/>
    </location>
</feature>
<dbReference type="InterPro" id="IPR029054">
    <property type="entry name" value="dUTPase-like"/>
</dbReference>
<evidence type="ECO:0000256" key="2">
    <source>
        <dbReference type="ARBA" id="ARBA00022801"/>
    </source>
</evidence>
<dbReference type="Gene3D" id="2.70.40.10">
    <property type="match status" value="1"/>
</dbReference>
<sequence length="169" mass="17228">MIPDAKPDASAALAVAVTRLPNGAGLDLPSYATEHSAGMDLSAAVSDPVVLEPGARALIPTGFALALPAGYEAQVRPRSGLALRHGITVLNSPGTIDADYRGEVGVILVNHGERPFTVERGMRIAQLVIAPYARVAWSLAETLEESARGAGGFGSTGTDGAGADGKGRD</sequence>
<evidence type="ECO:0000256" key="1">
    <source>
        <dbReference type="ARBA" id="ARBA00006581"/>
    </source>
</evidence>
<feature type="binding site" evidence="5">
    <location>
        <position position="91"/>
    </location>
    <ligand>
        <name>substrate</name>
    </ligand>
</feature>
<feature type="domain" description="dUTPase-like" evidence="7">
    <location>
        <begin position="27"/>
        <end position="157"/>
    </location>
</feature>
<comment type="catalytic activity">
    <reaction evidence="4 5">
        <text>dUTP + H2O = dUMP + diphosphate + H(+)</text>
        <dbReference type="Rhea" id="RHEA:10248"/>
        <dbReference type="ChEBI" id="CHEBI:15377"/>
        <dbReference type="ChEBI" id="CHEBI:15378"/>
        <dbReference type="ChEBI" id="CHEBI:33019"/>
        <dbReference type="ChEBI" id="CHEBI:61555"/>
        <dbReference type="ChEBI" id="CHEBI:246422"/>
        <dbReference type="EC" id="3.6.1.23"/>
    </reaction>
</comment>
<comment type="cofactor">
    <cofactor evidence="5">
        <name>Mg(2+)</name>
        <dbReference type="ChEBI" id="CHEBI:18420"/>
    </cofactor>
</comment>
<dbReference type="CDD" id="cd07557">
    <property type="entry name" value="trimeric_dUTPase"/>
    <property type="match status" value="1"/>
</dbReference>
<dbReference type="EC" id="3.6.1.23" evidence="5"/>
<proteinExistence type="inferred from homology"/>
<organism evidence="8 9">
    <name type="scientific">Skermanella cutis</name>
    <dbReference type="NCBI Taxonomy" id="2775420"/>
    <lineage>
        <taxon>Bacteria</taxon>
        <taxon>Pseudomonadati</taxon>
        <taxon>Pseudomonadota</taxon>
        <taxon>Alphaproteobacteria</taxon>
        <taxon>Rhodospirillales</taxon>
        <taxon>Azospirillaceae</taxon>
        <taxon>Skermanella</taxon>
    </lineage>
</organism>
<gene>
    <name evidence="5 8" type="primary">dut</name>
    <name evidence="8" type="ORF">IGS68_27730</name>
</gene>
<comment type="pathway">
    <text evidence="5">Pyrimidine metabolism; dUMP biosynthesis; dUMP from dCTP (dUTP route): step 2/2.</text>
</comment>
<comment type="caution">
    <text evidence="5">Lacks conserved residue(s) required for the propagation of feature annotation.</text>
</comment>
<comment type="similarity">
    <text evidence="1 5">Belongs to the dUTPase family.</text>
</comment>
<feature type="binding site" evidence="5">
    <location>
        <begin position="95"/>
        <end position="97"/>
    </location>
    <ligand>
        <name>substrate</name>
    </ligand>
</feature>
<evidence type="ECO:0000313" key="9">
    <source>
        <dbReference type="Proteomes" id="UP000595197"/>
    </source>
</evidence>
<dbReference type="SUPFAM" id="SSF51283">
    <property type="entry name" value="dUTPase-like"/>
    <property type="match status" value="1"/>
</dbReference>
<reference evidence="8" key="1">
    <citation type="submission" date="2021-02" db="EMBL/GenBank/DDBJ databases">
        <title>Skermanella TT6 skin isolate.</title>
        <authorList>
            <person name="Lee K."/>
            <person name="Ganzorig M."/>
        </authorList>
    </citation>
    <scope>NUCLEOTIDE SEQUENCE</scope>
    <source>
        <strain evidence="8">TT6</strain>
    </source>
</reference>
<keyword evidence="5" id="KW-0460">Magnesium</keyword>
<dbReference type="EMBL" id="CP067420">
    <property type="protein sequence ID" value="QQP89705.1"/>
    <property type="molecule type" value="Genomic_DNA"/>
</dbReference>
<comment type="function">
    <text evidence="5">This enzyme is involved in nucleotide metabolism: it produces dUMP, the immediate precursor of thymidine nucleotides and it decreases the intracellular concentration of dUTP so that uracil cannot be incorporated into DNA.</text>
</comment>
<evidence type="ECO:0000256" key="4">
    <source>
        <dbReference type="ARBA" id="ARBA00047686"/>
    </source>
</evidence>
<dbReference type="NCBIfam" id="NF001862">
    <property type="entry name" value="PRK00601.1"/>
    <property type="match status" value="1"/>
</dbReference>
<evidence type="ECO:0000256" key="6">
    <source>
        <dbReference type="SAM" id="MobiDB-lite"/>
    </source>
</evidence>